<protein>
    <submittedName>
        <fullName evidence="3">Hotdog fold thioesterase</fullName>
    </submittedName>
</protein>
<gene>
    <name evidence="3" type="ORF">ENP88_05865</name>
</gene>
<evidence type="ECO:0000256" key="1">
    <source>
        <dbReference type="ARBA" id="ARBA00022801"/>
    </source>
</evidence>
<dbReference type="InterPro" id="IPR003736">
    <property type="entry name" value="PAAI_dom"/>
</dbReference>
<dbReference type="InterPro" id="IPR006683">
    <property type="entry name" value="Thioestr_dom"/>
</dbReference>
<evidence type="ECO:0000313" key="3">
    <source>
        <dbReference type="EMBL" id="HEH35660.1"/>
    </source>
</evidence>
<dbReference type="InterPro" id="IPR029069">
    <property type="entry name" value="HotDog_dom_sf"/>
</dbReference>
<dbReference type="CDD" id="cd03443">
    <property type="entry name" value="PaaI_thioesterase"/>
    <property type="match status" value="1"/>
</dbReference>
<dbReference type="Gene3D" id="3.10.129.10">
    <property type="entry name" value="Hotdog Thioesterase"/>
    <property type="match status" value="1"/>
</dbReference>
<dbReference type="PANTHER" id="PTHR42856">
    <property type="entry name" value="ACYL-COENZYME A THIOESTERASE PAAI"/>
    <property type="match status" value="1"/>
</dbReference>
<accession>A0A7J2TJ86</accession>
<dbReference type="AlphaFoldDB" id="A0A7J2TJ86"/>
<reference evidence="3" key="1">
    <citation type="journal article" date="2020" name="mSystems">
        <title>Genome- and Community-Level Interaction Insights into Carbon Utilization and Element Cycling Functions of Hydrothermarchaeota in Hydrothermal Sediment.</title>
        <authorList>
            <person name="Zhou Z."/>
            <person name="Liu Y."/>
            <person name="Xu W."/>
            <person name="Pan J."/>
            <person name="Luo Z.H."/>
            <person name="Li M."/>
        </authorList>
    </citation>
    <scope>NUCLEOTIDE SEQUENCE [LARGE SCALE GENOMIC DNA]</scope>
    <source>
        <strain evidence="3">SpSt-26</strain>
    </source>
</reference>
<name>A0A7J2TJ86_ARCFL</name>
<dbReference type="InterPro" id="IPR052723">
    <property type="entry name" value="Acyl-CoA_thioesterase_PaaI"/>
</dbReference>
<organism evidence="3">
    <name type="scientific">Archaeoglobus fulgidus</name>
    <dbReference type="NCBI Taxonomy" id="2234"/>
    <lineage>
        <taxon>Archaea</taxon>
        <taxon>Methanobacteriati</taxon>
        <taxon>Methanobacteriota</taxon>
        <taxon>Archaeoglobi</taxon>
        <taxon>Archaeoglobales</taxon>
        <taxon>Archaeoglobaceae</taxon>
        <taxon>Archaeoglobus</taxon>
    </lineage>
</organism>
<dbReference type="PANTHER" id="PTHR42856:SF1">
    <property type="entry name" value="ACYL-COENZYME A THIOESTERASE PAAI"/>
    <property type="match status" value="1"/>
</dbReference>
<sequence>MEFEDPFRNFLGCEVEEIREGYARVKAVVREEFLNIHGVAHGGFIMALADFAFAISANTDARRVAVGISVNFYSSAKSGDVLIAEAEKVKGRRLGFYRLRVLRGNDLILEGSAIAFER</sequence>
<comment type="caution">
    <text evidence="3">The sequence shown here is derived from an EMBL/GenBank/DDBJ whole genome shotgun (WGS) entry which is preliminary data.</text>
</comment>
<dbReference type="SUPFAM" id="SSF54637">
    <property type="entry name" value="Thioesterase/thiol ester dehydrase-isomerase"/>
    <property type="match status" value="1"/>
</dbReference>
<dbReference type="GO" id="GO:0016289">
    <property type="term" value="F:acyl-CoA hydrolase activity"/>
    <property type="evidence" value="ECO:0007669"/>
    <property type="project" value="TreeGrafter"/>
</dbReference>
<dbReference type="NCBIfam" id="TIGR00369">
    <property type="entry name" value="unchar_dom_1"/>
    <property type="match status" value="1"/>
</dbReference>
<dbReference type="Pfam" id="PF03061">
    <property type="entry name" value="4HBT"/>
    <property type="match status" value="1"/>
</dbReference>
<feature type="domain" description="Thioesterase" evidence="2">
    <location>
        <begin position="37"/>
        <end position="106"/>
    </location>
</feature>
<keyword evidence="1" id="KW-0378">Hydrolase</keyword>
<proteinExistence type="predicted"/>
<evidence type="ECO:0000259" key="2">
    <source>
        <dbReference type="Pfam" id="PF03061"/>
    </source>
</evidence>
<dbReference type="EMBL" id="DSLA01000094">
    <property type="protein sequence ID" value="HEH35660.1"/>
    <property type="molecule type" value="Genomic_DNA"/>
</dbReference>